<dbReference type="PATRIC" id="fig|189518.3.peg.4117"/>
<dbReference type="OrthoDB" id="346151at2"/>
<protein>
    <submittedName>
        <fullName evidence="1">Uncharacterized protein</fullName>
    </submittedName>
</protein>
<evidence type="ECO:0000313" key="2">
    <source>
        <dbReference type="Proteomes" id="UP000001408"/>
    </source>
</evidence>
<dbReference type="KEGG" id="lil:LA_4148"/>
<dbReference type="InParanoid" id="Q8EYR5"/>
<dbReference type="EMBL" id="AE010300">
    <property type="protein sequence ID" value="AAN51346.1"/>
    <property type="molecule type" value="Genomic_DNA"/>
</dbReference>
<accession>Q8EYR5</accession>
<evidence type="ECO:0000313" key="1">
    <source>
        <dbReference type="EMBL" id="AAN51346.1"/>
    </source>
</evidence>
<gene>
    <name evidence="1" type="ordered locus">LA_4148</name>
</gene>
<dbReference type="EnsemblBacteria" id="AAN51346">
    <property type="protein sequence ID" value="AAN51346"/>
    <property type="gene ID" value="LA_4148"/>
</dbReference>
<dbReference type="RefSeq" id="WP_000334777.1">
    <property type="nucleotide sequence ID" value="NC_004342.2"/>
</dbReference>
<sequence length="68" mass="7925">MCHRENYWIETITYGDEAEIKWGSVAPVLHDDPLEEMYGDDIEEHMTMGVVFLKWVNAQISDQPSKPK</sequence>
<reference evidence="1 2" key="1">
    <citation type="journal article" date="2003" name="Nature">
        <title>Unique physiological and pathogenic features of Leptospira interrogans revealed by whole-genome sequencing.</title>
        <authorList>
            <person name="Ren S.X."/>
            <person name="Fu G."/>
            <person name="Jiang X.G."/>
            <person name="Zeng R."/>
            <person name="Miao Y.G."/>
            <person name="Xu H."/>
            <person name="Zhang Y.X."/>
            <person name="Xiong H."/>
            <person name="Lu G."/>
            <person name="Lu L.F."/>
            <person name="Jiang H.Q."/>
            <person name="Jia J."/>
            <person name="Tu Y.F."/>
            <person name="Jiang J.X."/>
            <person name="Gu W.Y."/>
            <person name="Zhang Y.Q."/>
            <person name="Cai Z."/>
            <person name="Sheng H.H."/>
            <person name="Yin H.F."/>
            <person name="Zhang Y."/>
            <person name="Zhu G.F."/>
            <person name="Wan M."/>
            <person name="Huang H.L."/>
            <person name="Qian Z."/>
            <person name="Wang S.Y."/>
            <person name="Ma W."/>
            <person name="Yao Z.J."/>
            <person name="Shen Y."/>
            <person name="Qiang B.Q."/>
            <person name="Xia Q.C."/>
            <person name="Guo X.K."/>
            <person name="Danchin A."/>
            <person name="Saint Girons I."/>
            <person name="Somerville R.L."/>
            <person name="Wen Y.M."/>
            <person name="Shi M.H."/>
            <person name="Chen Z."/>
            <person name="Xu J.G."/>
            <person name="Zhao G.P."/>
        </authorList>
    </citation>
    <scope>NUCLEOTIDE SEQUENCE [LARGE SCALE GENOMIC DNA]</scope>
    <source>
        <strain evidence="1 2">56601</strain>
    </source>
</reference>
<name>Q8EYR5_LEPIN</name>
<dbReference type="Proteomes" id="UP000001408">
    <property type="component" value="Chromosome I"/>
</dbReference>
<organism evidence="1 2">
    <name type="scientific">Leptospira interrogans serogroup Icterohaemorrhagiae serovar Lai (strain 56601)</name>
    <dbReference type="NCBI Taxonomy" id="189518"/>
    <lineage>
        <taxon>Bacteria</taxon>
        <taxon>Pseudomonadati</taxon>
        <taxon>Spirochaetota</taxon>
        <taxon>Spirochaetia</taxon>
        <taxon>Leptospirales</taxon>
        <taxon>Leptospiraceae</taxon>
        <taxon>Leptospira</taxon>
    </lineage>
</organism>
<dbReference type="HOGENOM" id="CLU_2788853_0_0_12"/>
<keyword evidence="2" id="KW-1185">Reference proteome</keyword>
<proteinExistence type="predicted"/>
<dbReference type="PaxDb" id="189518-LA_4148"/>
<dbReference type="AlphaFoldDB" id="Q8EYR5"/>